<feature type="domain" description="LiaI-LiaF-like transmembrane region" evidence="9">
    <location>
        <begin position="101"/>
        <end position="143"/>
    </location>
</feature>
<evidence type="ECO:0000256" key="6">
    <source>
        <dbReference type="SAM" id="MobiDB-lite"/>
    </source>
</evidence>
<evidence type="ECO:0000259" key="8">
    <source>
        <dbReference type="Pfam" id="PF04024"/>
    </source>
</evidence>
<keyword evidence="5 7" id="KW-0472">Membrane</keyword>
<name>A0A9X2BCM2_9SPHI</name>
<protein>
    <submittedName>
        <fullName evidence="10">PspC domain-containing protein</fullName>
    </submittedName>
</protein>
<dbReference type="GO" id="GO:0005886">
    <property type="term" value="C:plasma membrane"/>
    <property type="evidence" value="ECO:0007669"/>
    <property type="project" value="UniProtKB-SubCell"/>
</dbReference>
<feature type="region of interest" description="Disordered" evidence="6">
    <location>
        <begin position="153"/>
        <end position="180"/>
    </location>
</feature>
<evidence type="ECO:0000256" key="5">
    <source>
        <dbReference type="ARBA" id="ARBA00023136"/>
    </source>
</evidence>
<accession>A0A9X2BCM2</accession>
<dbReference type="Proteomes" id="UP001139450">
    <property type="component" value="Unassembled WGS sequence"/>
</dbReference>
<reference evidence="10" key="1">
    <citation type="submission" date="2022-04" db="EMBL/GenBank/DDBJ databases">
        <title>Mucilaginibacter sp. RS28 isolated from freshwater.</title>
        <authorList>
            <person name="Ko S.-R."/>
        </authorList>
    </citation>
    <scope>NUCLEOTIDE SEQUENCE</scope>
    <source>
        <strain evidence="10">RS28</strain>
    </source>
</reference>
<feature type="transmembrane region" description="Helical" evidence="7">
    <location>
        <begin position="129"/>
        <end position="147"/>
    </location>
</feature>
<dbReference type="AlphaFoldDB" id="A0A9X2BCM2"/>
<dbReference type="InterPro" id="IPR043726">
    <property type="entry name" value="LiaI-LiaF-like_TM1"/>
</dbReference>
<sequence length="180" mass="19700">MEKKLYRDEQRKTIAGVCAGLADYFNVDVSLVRLIFVLTLIFKGGGGMIYIVLWIVLPKKPFTFVPPVDYTVPPGGAAQPQQPFYQAPIAPAPKGPSTAAIIGGVVLILLGAGLLIDQLDIIPDWHFDLWWPGILVLVGVFMIFSGGKNKKVEWKQATPTPEAEPKKDTTSDNDPNVEQL</sequence>
<dbReference type="Pfam" id="PF18917">
    <property type="entry name" value="LiaI-LiaF-like_TM1"/>
    <property type="match status" value="1"/>
</dbReference>
<feature type="domain" description="Phage shock protein PspC N-terminal" evidence="8">
    <location>
        <begin position="3"/>
        <end position="60"/>
    </location>
</feature>
<evidence type="ECO:0000256" key="4">
    <source>
        <dbReference type="ARBA" id="ARBA00022989"/>
    </source>
</evidence>
<feature type="transmembrane region" description="Helical" evidence="7">
    <location>
        <begin position="99"/>
        <end position="117"/>
    </location>
</feature>
<proteinExistence type="predicted"/>
<dbReference type="PANTHER" id="PTHR33885">
    <property type="entry name" value="PHAGE SHOCK PROTEIN C"/>
    <property type="match status" value="1"/>
</dbReference>
<organism evidence="10 11">
    <name type="scientific">Mucilaginibacter straminoryzae</name>
    <dbReference type="NCBI Taxonomy" id="2932774"/>
    <lineage>
        <taxon>Bacteria</taxon>
        <taxon>Pseudomonadati</taxon>
        <taxon>Bacteroidota</taxon>
        <taxon>Sphingobacteriia</taxon>
        <taxon>Sphingobacteriales</taxon>
        <taxon>Sphingobacteriaceae</taxon>
        <taxon>Mucilaginibacter</taxon>
    </lineage>
</organism>
<dbReference type="EMBL" id="JALJEJ010000002">
    <property type="protein sequence ID" value="MCJ8209463.1"/>
    <property type="molecule type" value="Genomic_DNA"/>
</dbReference>
<evidence type="ECO:0000256" key="1">
    <source>
        <dbReference type="ARBA" id="ARBA00004162"/>
    </source>
</evidence>
<keyword evidence="3 7" id="KW-0812">Transmembrane</keyword>
<evidence type="ECO:0000256" key="7">
    <source>
        <dbReference type="SAM" id="Phobius"/>
    </source>
</evidence>
<dbReference type="InterPro" id="IPR007168">
    <property type="entry name" value="Phageshock_PspC_N"/>
</dbReference>
<dbReference type="Pfam" id="PF04024">
    <property type="entry name" value="PspC"/>
    <property type="match status" value="1"/>
</dbReference>
<keyword evidence="2" id="KW-1003">Cell membrane</keyword>
<keyword evidence="11" id="KW-1185">Reference proteome</keyword>
<dbReference type="InterPro" id="IPR052027">
    <property type="entry name" value="PspC"/>
</dbReference>
<feature type="transmembrane region" description="Helical" evidence="7">
    <location>
        <begin position="34"/>
        <end position="57"/>
    </location>
</feature>
<evidence type="ECO:0000313" key="10">
    <source>
        <dbReference type="EMBL" id="MCJ8209463.1"/>
    </source>
</evidence>
<evidence type="ECO:0000313" key="11">
    <source>
        <dbReference type="Proteomes" id="UP001139450"/>
    </source>
</evidence>
<evidence type="ECO:0000259" key="9">
    <source>
        <dbReference type="Pfam" id="PF18917"/>
    </source>
</evidence>
<dbReference type="PANTHER" id="PTHR33885:SF3">
    <property type="entry name" value="PHAGE SHOCK PROTEIN C"/>
    <property type="match status" value="1"/>
</dbReference>
<comment type="caution">
    <text evidence="10">The sequence shown here is derived from an EMBL/GenBank/DDBJ whole genome shotgun (WGS) entry which is preliminary data.</text>
</comment>
<dbReference type="RefSeq" id="WP_245129289.1">
    <property type="nucleotide sequence ID" value="NZ_JALJEJ010000002.1"/>
</dbReference>
<keyword evidence="4 7" id="KW-1133">Transmembrane helix</keyword>
<evidence type="ECO:0000256" key="3">
    <source>
        <dbReference type="ARBA" id="ARBA00022692"/>
    </source>
</evidence>
<evidence type="ECO:0000256" key="2">
    <source>
        <dbReference type="ARBA" id="ARBA00022475"/>
    </source>
</evidence>
<gene>
    <name evidence="10" type="ORF">MUY27_07065</name>
</gene>
<comment type="subcellular location">
    <subcellularLocation>
        <location evidence="1">Cell membrane</location>
        <topology evidence="1">Single-pass membrane protein</topology>
    </subcellularLocation>
</comment>